<name>A0ABQ0GTD9_9PEZI</name>
<comment type="caution">
    <text evidence="2">The sequence shown here is derived from an EMBL/GenBank/DDBJ whole genome shotgun (WGS) entry which is preliminary data.</text>
</comment>
<accession>A0ABQ0GTD9</accession>
<evidence type="ECO:0000313" key="3">
    <source>
        <dbReference type="Proteomes" id="UP001628179"/>
    </source>
</evidence>
<dbReference type="RefSeq" id="XP_070922738.1">
    <property type="nucleotide sequence ID" value="XM_071066637.1"/>
</dbReference>
<dbReference type="Pfam" id="PF06985">
    <property type="entry name" value="HET"/>
    <property type="match status" value="1"/>
</dbReference>
<gene>
    <name evidence="2" type="ORF">MFIFM68171_11218</name>
</gene>
<proteinExistence type="predicted"/>
<keyword evidence="3" id="KW-1185">Reference proteome</keyword>
<organism evidence="2 3">
    <name type="scientific">Madurella fahalii</name>
    <dbReference type="NCBI Taxonomy" id="1157608"/>
    <lineage>
        <taxon>Eukaryota</taxon>
        <taxon>Fungi</taxon>
        <taxon>Dikarya</taxon>
        <taxon>Ascomycota</taxon>
        <taxon>Pezizomycotina</taxon>
        <taxon>Sordariomycetes</taxon>
        <taxon>Sordariomycetidae</taxon>
        <taxon>Sordariales</taxon>
        <taxon>Sordariales incertae sedis</taxon>
        <taxon>Madurella</taxon>
    </lineage>
</organism>
<evidence type="ECO:0000313" key="2">
    <source>
        <dbReference type="EMBL" id="GAB1321008.1"/>
    </source>
</evidence>
<protein>
    <submittedName>
        <fullName evidence="2">HET-domain-containing protein</fullName>
    </submittedName>
</protein>
<evidence type="ECO:0000259" key="1">
    <source>
        <dbReference type="Pfam" id="PF06985"/>
    </source>
</evidence>
<dbReference type="EMBL" id="BAAFSV010000006">
    <property type="protein sequence ID" value="GAB1321008.1"/>
    <property type="molecule type" value="Genomic_DNA"/>
</dbReference>
<dbReference type="InterPro" id="IPR010730">
    <property type="entry name" value="HET"/>
</dbReference>
<dbReference type="Proteomes" id="UP001628179">
    <property type="component" value="Unassembled WGS sequence"/>
</dbReference>
<dbReference type="GeneID" id="98181960"/>
<feature type="domain" description="Heterokaryon incompatibility" evidence="1">
    <location>
        <begin position="22"/>
        <end position="108"/>
    </location>
</feature>
<dbReference type="PANTHER" id="PTHR10622:SF10">
    <property type="entry name" value="HET DOMAIN-CONTAINING PROTEIN"/>
    <property type="match status" value="1"/>
</dbReference>
<dbReference type="PANTHER" id="PTHR10622">
    <property type="entry name" value="HET DOMAIN-CONTAINING PROTEIN"/>
    <property type="match status" value="1"/>
</dbReference>
<reference evidence="2 3" key="1">
    <citation type="submission" date="2024-09" db="EMBL/GenBank/DDBJ databases">
        <title>Itraconazole resistance in Madurella fahalii resulting from another homologue of gene encoding cytochrome P450 14-alpha sterol demethylase (CYP51).</title>
        <authorList>
            <person name="Yoshioka I."/>
            <person name="Fahal A.H."/>
            <person name="Kaneko S."/>
            <person name="Yaguchi T."/>
        </authorList>
    </citation>
    <scope>NUCLEOTIDE SEQUENCE [LARGE SCALE GENOMIC DNA]</scope>
    <source>
        <strain evidence="2 3">IFM 68171</strain>
    </source>
</reference>
<sequence length="409" mass="46296">MRLLNTRTLELDEFFDRAIPKYAILSHTWEKREVVFRDMADLGKARVKACFAKIEGACALAASQGYDYVWIDTCCIDKSSSAELSEAINSMWAWYRDSAVCYAYLSDVEKPADLGGSRWFTRGWTLQELIAPSRVEFYSKTWDYLGEKQDSSLITTVFQASRVDECVLAGVIRPQYVSVAKRMYWASRRATTRKEDEAYCLMGLFDVNMPLLYGEGSRAFMRLQNEITKITSDQSILAWYCGSDDTGPLTIVSGCYAPSPRCFAMSGNISLLPQPAPAGFLPSSGLAAEFRTVFLNDDDPAARHREKVGILYCQIGPIPGTFPTIVFRPVAQVHSDSRYYIRIIREGNVPQYSMHNYDFLLDYDHSTYFQSLGLIINRDGALHGTPKNGGLFFCSLDMAQSSHWVFIWR</sequence>